<evidence type="ECO:0000313" key="2">
    <source>
        <dbReference type="EMBL" id="AKU94795.1"/>
    </source>
</evidence>
<gene>
    <name evidence="2" type="ORF">AKJ09_01459</name>
</gene>
<dbReference type="AlphaFoldDB" id="A0A0K1PMN7"/>
<sequence length="592" mass="62468">MLPFTSFLFHPRRRSTVDAEGAARALGHTRCSCRHPSVSMMSSAALDSDDPSPAPSSHPRLRVARLGAVVVLALAGGCSSSSGEVASPSASPPPGEPSVEPTDPGPSTQGPARAQENDPPKNCAPASNPADGTDVTVTVRTNVGPHGASAPVSTDRRLYGMNIADWVPEDYSPNIGPAYLALLRALNPGVLRWPAGHRSQEYRWSRGGDGQRGNWTLYPADVDAFMGLVHAAGTEPLIGINVKTGTPAAAQDLVRYLNIEKGYGVRYFQIGNEPDLVDGITPSPEVYADELIAFTDAMRAVDPSIRVIGPELLTGAHVGGMQGTRDWMTPILGRAGDRIDGISWHYYPLDSGQPSPTSGATLTEAHLFQESADDWRPAGLAFADEVMPALASLRNKYAPHAEIWITELGEDPGPAAGLGLSDTLAAGLWVGDVLGRYAEYGPGAVFRWIFKSGPEHGYSLLDPNDRPKAAYGAYWLYAAHFGDRFVDSESSALTQVAVHAALRSDGAVTVALVNKSIESRKVHLALDGACVSSASQLTLSGPSLSGGSFDVNGRSLTADTASAGIEPASVSSDVLFDTELPPSSMRVLVYRP</sequence>
<feature type="compositionally biased region" description="Low complexity" evidence="1">
    <location>
        <begin position="79"/>
        <end position="89"/>
    </location>
</feature>
<feature type="region of interest" description="Disordered" evidence="1">
    <location>
        <begin position="79"/>
        <end position="153"/>
    </location>
</feature>
<dbReference type="SUPFAM" id="SSF51445">
    <property type="entry name" value="(Trans)glycosidases"/>
    <property type="match status" value="1"/>
</dbReference>
<dbReference type="STRING" id="1391654.AKJ09_01459"/>
<dbReference type="PANTHER" id="PTHR43576">
    <property type="entry name" value="ALPHA-L-ARABINOFURANOSIDASE C-RELATED"/>
    <property type="match status" value="1"/>
</dbReference>
<dbReference type="Proteomes" id="UP000064967">
    <property type="component" value="Chromosome"/>
</dbReference>
<dbReference type="GO" id="GO:0000272">
    <property type="term" value="P:polysaccharide catabolic process"/>
    <property type="evidence" value="ECO:0007669"/>
    <property type="project" value="TreeGrafter"/>
</dbReference>
<name>A0A0K1PMN7_9BACT</name>
<proteinExistence type="predicted"/>
<organism evidence="2 3">
    <name type="scientific">Labilithrix luteola</name>
    <dbReference type="NCBI Taxonomy" id="1391654"/>
    <lineage>
        <taxon>Bacteria</taxon>
        <taxon>Pseudomonadati</taxon>
        <taxon>Myxococcota</taxon>
        <taxon>Polyangia</taxon>
        <taxon>Polyangiales</taxon>
        <taxon>Labilitrichaceae</taxon>
        <taxon>Labilithrix</taxon>
    </lineage>
</organism>
<evidence type="ECO:0000313" key="3">
    <source>
        <dbReference type="Proteomes" id="UP000064967"/>
    </source>
</evidence>
<reference evidence="2 3" key="1">
    <citation type="submission" date="2015-08" db="EMBL/GenBank/DDBJ databases">
        <authorList>
            <person name="Babu N.S."/>
            <person name="Beckwith C.J."/>
            <person name="Beseler K.G."/>
            <person name="Brison A."/>
            <person name="Carone J.V."/>
            <person name="Caskin T.P."/>
            <person name="Diamond M."/>
            <person name="Durham M.E."/>
            <person name="Foxe J.M."/>
            <person name="Go M."/>
            <person name="Henderson B.A."/>
            <person name="Jones I.B."/>
            <person name="McGettigan J.A."/>
            <person name="Micheletti S.J."/>
            <person name="Nasrallah M.E."/>
            <person name="Ortiz D."/>
            <person name="Piller C.R."/>
            <person name="Privatt S.R."/>
            <person name="Schneider S.L."/>
            <person name="Sharp S."/>
            <person name="Smith T.C."/>
            <person name="Stanton J.D."/>
            <person name="Ullery H.E."/>
            <person name="Wilson R.J."/>
            <person name="Serrano M.G."/>
            <person name="Buck G."/>
            <person name="Lee V."/>
            <person name="Wang Y."/>
            <person name="Carvalho R."/>
            <person name="Voegtly L."/>
            <person name="Shi R."/>
            <person name="Duckworth R."/>
            <person name="Johnson A."/>
            <person name="Loviza R."/>
            <person name="Walstead R."/>
            <person name="Shah Z."/>
            <person name="Kiflezghi M."/>
            <person name="Wade K."/>
            <person name="Ball S.L."/>
            <person name="Bradley K.W."/>
            <person name="Asai D.J."/>
            <person name="Bowman C.A."/>
            <person name="Russell D.A."/>
            <person name="Pope W.H."/>
            <person name="Jacobs-Sera D."/>
            <person name="Hendrix R.W."/>
            <person name="Hatfull G.F."/>
        </authorList>
    </citation>
    <scope>NUCLEOTIDE SEQUENCE [LARGE SCALE GENOMIC DNA]</scope>
    <source>
        <strain evidence="2 3">DSM 27648</strain>
    </source>
</reference>
<dbReference type="InterPro" id="IPR017853">
    <property type="entry name" value="GH"/>
</dbReference>
<dbReference type="Gene3D" id="2.60.40.1180">
    <property type="entry name" value="Golgi alpha-mannosidase II"/>
    <property type="match status" value="1"/>
</dbReference>
<dbReference type="KEGG" id="llu:AKJ09_01459"/>
<dbReference type="EMBL" id="CP012333">
    <property type="protein sequence ID" value="AKU94795.1"/>
    <property type="molecule type" value="Genomic_DNA"/>
</dbReference>
<keyword evidence="3" id="KW-1185">Reference proteome</keyword>
<evidence type="ECO:0000256" key="1">
    <source>
        <dbReference type="SAM" id="MobiDB-lite"/>
    </source>
</evidence>
<accession>A0A0K1PMN7</accession>
<protein>
    <submittedName>
        <fullName evidence="2">Endoglucanase E-4</fullName>
    </submittedName>
</protein>
<dbReference type="InterPro" id="IPR013780">
    <property type="entry name" value="Glyco_hydro_b"/>
</dbReference>
<dbReference type="Gene3D" id="3.20.20.80">
    <property type="entry name" value="Glycosidases"/>
    <property type="match status" value="1"/>
</dbReference>